<dbReference type="GO" id="GO:0006310">
    <property type="term" value="P:DNA recombination"/>
    <property type="evidence" value="ECO:0007669"/>
    <property type="project" value="UniProtKB-UniRule"/>
</dbReference>
<evidence type="ECO:0000256" key="3">
    <source>
        <dbReference type="ARBA" id="ARBA00005446"/>
    </source>
</evidence>
<keyword evidence="13" id="KW-0234">DNA repair</keyword>
<protein>
    <recommendedName>
        <fullName evidence="16">DNA helicase RecQ</fullName>
        <ecNumber evidence="16">5.6.2.4</ecNumber>
    </recommendedName>
</protein>
<keyword evidence="5" id="KW-0547">Nucleotide-binding</keyword>
<evidence type="ECO:0000313" key="20">
    <source>
        <dbReference type="EMBL" id="HEN14940.1"/>
    </source>
</evidence>
<keyword evidence="8 20" id="KW-0347">Helicase</keyword>
<comment type="cofactor">
    <cofactor evidence="2">
        <name>Zn(2+)</name>
        <dbReference type="ChEBI" id="CHEBI:29105"/>
    </cofactor>
</comment>
<comment type="cofactor">
    <cofactor evidence="1">
        <name>Mg(2+)</name>
        <dbReference type="ChEBI" id="CHEBI:18420"/>
    </cofactor>
</comment>
<comment type="catalytic activity">
    <reaction evidence="15">
        <text>Couples ATP hydrolysis with the unwinding of duplex DNA by translocating in the 3'-5' direction.</text>
        <dbReference type="EC" id="5.6.2.4"/>
    </reaction>
</comment>
<dbReference type="GO" id="GO:0030894">
    <property type="term" value="C:replisome"/>
    <property type="evidence" value="ECO:0007669"/>
    <property type="project" value="TreeGrafter"/>
</dbReference>
<dbReference type="GO" id="GO:0005524">
    <property type="term" value="F:ATP binding"/>
    <property type="evidence" value="ECO:0007669"/>
    <property type="project" value="UniProtKB-KW"/>
</dbReference>
<feature type="domain" description="HRDC" evidence="17">
    <location>
        <begin position="529"/>
        <end position="609"/>
    </location>
</feature>
<keyword evidence="9" id="KW-0862">Zinc</keyword>
<accession>A0A7C2JYV0</accession>
<organism evidence="20">
    <name type="scientific">Schlesneria paludicola</name>
    <dbReference type="NCBI Taxonomy" id="360056"/>
    <lineage>
        <taxon>Bacteria</taxon>
        <taxon>Pseudomonadati</taxon>
        <taxon>Planctomycetota</taxon>
        <taxon>Planctomycetia</taxon>
        <taxon>Planctomycetales</taxon>
        <taxon>Planctomycetaceae</taxon>
        <taxon>Schlesneria</taxon>
    </lineage>
</organism>
<evidence type="ECO:0000256" key="14">
    <source>
        <dbReference type="ARBA" id="ARBA00023235"/>
    </source>
</evidence>
<evidence type="ECO:0000256" key="7">
    <source>
        <dbReference type="ARBA" id="ARBA00022801"/>
    </source>
</evidence>
<dbReference type="Pfam" id="PF00271">
    <property type="entry name" value="Helicase_C"/>
    <property type="match status" value="1"/>
</dbReference>
<dbReference type="GO" id="GO:0016787">
    <property type="term" value="F:hydrolase activity"/>
    <property type="evidence" value="ECO:0007669"/>
    <property type="project" value="UniProtKB-KW"/>
</dbReference>
<proteinExistence type="inferred from homology"/>
<dbReference type="GO" id="GO:0006260">
    <property type="term" value="P:DNA replication"/>
    <property type="evidence" value="ECO:0007669"/>
    <property type="project" value="InterPro"/>
</dbReference>
<evidence type="ECO:0000256" key="11">
    <source>
        <dbReference type="ARBA" id="ARBA00023125"/>
    </source>
</evidence>
<dbReference type="GO" id="GO:0003677">
    <property type="term" value="F:DNA binding"/>
    <property type="evidence" value="ECO:0007669"/>
    <property type="project" value="UniProtKB-KW"/>
</dbReference>
<keyword evidence="10" id="KW-0067">ATP-binding</keyword>
<evidence type="ECO:0000259" key="17">
    <source>
        <dbReference type="PROSITE" id="PS50967"/>
    </source>
</evidence>
<dbReference type="Gene3D" id="3.40.50.300">
    <property type="entry name" value="P-loop containing nucleotide triphosphate hydrolases"/>
    <property type="match status" value="2"/>
</dbReference>
<name>A0A7C2JYV0_9PLAN</name>
<evidence type="ECO:0000256" key="10">
    <source>
        <dbReference type="ARBA" id="ARBA00022840"/>
    </source>
</evidence>
<dbReference type="InterPro" id="IPR027417">
    <property type="entry name" value="P-loop_NTPase"/>
</dbReference>
<dbReference type="InterPro" id="IPR001650">
    <property type="entry name" value="Helicase_C-like"/>
</dbReference>
<dbReference type="CDD" id="cd17920">
    <property type="entry name" value="DEXHc_RecQ"/>
    <property type="match status" value="1"/>
</dbReference>
<dbReference type="InterPro" id="IPR006293">
    <property type="entry name" value="DNA_helicase_ATP-dep_RecQ_bac"/>
</dbReference>
<keyword evidence="12" id="KW-0233">DNA recombination</keyword>
<dbReference type="FunFam" id="3.40.50.300:FF:000296">
    <property type="entry name" value="ATP-dependent DNA helicase RecQ"/>
    <property type="match status" value="1"/>
</dbReference>
<gene>
    <name evidence="20" type="primary">recQ</name>
    <name evidence="20" type="ORF">ENQ76_05655</name>
</gene>
<dbReference type="InterPro" id="IPR018982">
    <property type="entry name" value="RQC_domain"/>
</dbReference>
<dbReference type="GO" id="GO:0043138">
    <property type="term" value="F:3'-5' DNA helicase activity"/>
    <property type="evidence" value="ECO:0007669"/>
    <property type="project" value="UniProtKB-EC"/>
</dbReference>
<feature type="domain" description="Helicase ATP-binding" evidence="18">
    <location>
        <begin position="31"/>
        <end position="199"/>
    </location>
</feature>
<dbReference type="SUPFAM" id="SSF47819">
    <property type="entry name" value="HRDC-like"/>
    <property type="match status" value="1"/>
</dbReference>
<dbReference type="PANTHER" id="PTHR13710">
    <property type="entry name" value="DNA HELICASE RECQ FAMILY MEMBER"/>
    <property type="match status" value="1"/>
</dbReference>
<evidence type="ECO:0000256" key="12">
    <source>
        <dbReference type="ARBA" id="ARBA00023172"/>
    </source>
</evidence>
<dbReference type="InterPro" id="IPR011545">
    <property type="entry name" value="DEAD/DEAH_box_helicase_dom"/>
</dbReference>
<comment type="similarity">
    <text evidence="3">Belongs to the helicase family. RecQ subfamily.</text>
</comment>
<dbReference type="PROSITE" id="PS51194">
    <property type="entry name" value="HELICASE_CTER"/>
    <property type="match status" value="1"/>
</dbReference>
<feature type="domain" description="Helicase C-terminal" evidence="19">
    <location>
        <begin position="220"/>
        <end position="368"/>
    </location>
</feature>
<evidence type="ECO:0000256" key="5">
    <source>
        <dbReference type="ARBA" id="ARBA00022741"/>
    </source>
</evidence>
<evidence type="ECO:0000259" key="19">
    <source>
        <dbReference type="PROSITE" id="PS51194"/>
    </source>
</evidence>
<evidence type="ECO:0000256" key="2">
    <source>
        <dbReference type="ARBA" id="ARBA00001947"/>
    </source>
</evidence>
<evidence type="ECO:0000256" key="13">
    <source>
        <dbReference type="ARBA" id="ARBA00023204"/>
    </source>
</evidence>
<evidence type="ECO:0000256" key="15">
    <source>
        <dbReference type="ARBA" id="ARBA00034617"/>
    </source>
</evidence>
<dbReference type="SMART" id="SM00487">
    <property type="entry name" value="DEXDc"/>
    <property type="match status" value="1"/>
</dbReference>
<dbReference type="SMART" id="SM00341">
    <property type="entry name" value="HRDC"/>
    <property type="match status" value="1"/>
</dbReference>
<dbReference type="Gene3D" id="1.10.150.80">
    <property type="entry name" value="HRDC domain"/>
    <property type="match status" value="1"/>
</dbReference>
<evidence type="ECO:0000256" key="6">
    <source>
        <dbReference type="ARBA" id="ARBA00022763"/>
    </source>
</evidence>
<dbReference type="GO" id="GO:0046872">
    <property type="term" value="F:metal ion binding"/>
    <property type="evidence" value="ECO:0007669"/>
    <property type="project" value="UniProtKB-KW"/>
</dbReference>
<dbReference type="Gene3D" id="1.10.10.10">
    <property type="entry name" value="Winged helix-like DNA-binding domain superfamily/Winged helix DNA-binding domain"/>
    <property type="match status" value="1"/>
</dbReference>
<sequence length="736" mass="81034">MPTTMSAADLLPILQKHWGYDEFRPLQAEAMQAVLDGRDSVVVLPTGGGKSLCFQAPAVAMDGVAVVISPLISLMKDQVDTLIANGVPAASVNSSHSTAERLAVAEAIRAGQLKLLYLSPERLCADRTIEFLQAARVSFFAVDEAHCISQWGHDFRPEYRMLSLLKEQFSNVAVHAYTATATEQVRRDIAEQLHLSSPLFHVGSFDRPNLVYRVERREDLLSQIINVLERHPRQSGIIYCISRKQTEELAAALNQMGHRAACYHAGLSDAQRTAAQNDFQSEKLDIVVATVAFGMGIDKSNVRFVIHAGSPKSLEHYQQESGRAGRDGLDAECCLFFSGGDFAVWRKMQAELPAEVAAVAQASLKAMEQYCQGVTCRHRALVEYFGQQLPGENCGACDVCLSDLELTPDAKIVAQKILSCVVRVKESFGSQYIAQVLCGSKEKRILDNGHDELSTHGLLKVEGATAVRMWIEQLISQQYLERYGEYQQIRVTPLGWTVLKGDAVPRLLQPPKAKGRASKAASRALELWEGVDPGLFEMLRVLRREVAAERNVPAYVVFGDESLRDMARRRPASAATFRDVYGVGDRKAADYGERFTAAIREYCRANELAVEIALKSRTTTATTTRPVLNSAKQRAFELFAAETPLPDVARLVERAMSTVSEYLTEFLALTGRVEPQPWVDAATAAQIEAAIATLGTDRLKPVFDLFAGTVTYDQIRITATCLRNRPPSAADSPAEP</sequence>
<dbReference type="InterPro" id="IPR014001">
    <property type="entry name" value="Helicase_ATP-bd"/>
</dbReference>
<evidence type="ECO:0000256" key="4">
    <source>
        <dbReference type="ARBA" id="ARBA00022723"/>
    </source>
</evidence>
<dbReference type="Pfam" id="PF14493">
    <property type="entry name" value="HTH_40"/>
    <property type="match status" value="1"/>
</dbReference>
<dbReference type="InterPro" id="IPR029491">
    <property type="entry name" value="Helicase_HTH"/>
</dbReference>
<dbReference type="EMBL" id="DSOK01000168">
    <property type="protein sequence ID" value="HEN14940.1"/>
    <property type="molecule type" value="Genomic_DNA"/>
</dbReference>
<dbReference type="SMART" id="SM00956">
    <property type="entry name" value="RQC"/>
    <property type="match status" value="1"/>
</dbReference>
<dbReference type="GO" id="GO:0005737">
    <property type="term" value="C:cytoplasm"/>
    <property type="evidence" value="ECO:0007669"/>
    <property type="project" value="TreeGrafter"/>
</dbReference>
<evidence type="ECO:0000256" key="16">
    <source>
        <dbReference type="NCBIfam" id="TIGR01389"/>
    </source>
</evidence>
<dbReference type="CDD" id="cd18794">
    <property type="entry name" value="SF2_C_RecQ"/>
    <property type="match status" value="1"/>
</dbReference>
<comment type="caution">
    <text evidence="20">The sequence shown here is derived from an EMBL/GenBank/DDBJ whole genome shotgun (WGS) entry which is preliminary data.</text>
</comment>
<dbReference type="SMART" id="SM00490">
    <property type="entry name" value="HELICc"/>
    <property type="match status" value="1"/>
</dbReference>
<keyword evidence="4" id="KW-0479">Metal-binding</keyword>
<dbReference type="EC" id="5.6.2.4" evidence="16"/>
<dbReference type="InterPro" id="IPR044876">
    <property type="entry name" value="HRDC_dom_sf"/>
</dbReference>
<dbReference type="SUPFAM" id="SSF52540">
    <property type="entry name" value="P-loop containing nucleoside triphosphate hydrolases"/>
    <property type="match status" value="1"/>
</dbReference>
<dbReference type="NCBIfam" id="TIGR00614">
    <property type="entry name" value="recQ_fam"/>
    <property type="match status" value="1"/>
</dbReference>
<dbReference type="Pfam" id="PF09382">
    <property type="entry name" value="RQC"/>
    <property type="match status" value="1"/>
</dbReference>
<dbReference type="InterPro" id="IPR036388">
    <property type="entry name" value="WH-like_DNA-bd_sf"/>
</dbReference>
<dbReference type="InterPro" id="IPR002121">
    <property type="entry name" value="HRDC_dom"/>
</dbReference>
<dbReference type="GO" id="GO:0009378">
    <property type="term" value="F:four-way junction helicase activity"/>
    <property type="evidence" value="ECO:0007669"/>
    <property type="project" value="TreeGrafter"/>
</dbReference>
<dbReference type="InterPro" id="IPR032284">
    <property type="entry name" value="RecQ_Zn-bd"/>
</dbReference>
<dbReference type="GO" id="GO:0043590">
    <property type="term" value="C:bacterial nucleoid"/>
    <property type="evidence" value="ECO:0007669"/>
    <property type="project" value="TreeGrafter"/>
</dbReference>
<keyword evidence="7 20" id="KW-0378">Hydrolase</keyword>
<dbReference type="GO" id="GO:0009432">
    <property type="term" value="P:SOS response"/>
    <property type="evidence" value="ECO:0007669"/>
    <property type="project" value="UniProtKB-UniRule"/>
</dbReference>
<dbReference type="FunFam" id="3.40.50.300:FF:000156">
    <property type="entry name" value="ATP-dependent DNA helicase recQ"/>
    <property type="match status" value="1"/>
</dbReference>
<dbReference type="Pfam" id="PF00270">
    <property type="entry name" value="DEAD"/>
    <property type="match status" value="1"/>
</dbReference>
<reference evidence="20" key="1">
    <citation type="journal article" date="2020" name="mSystems">
        <title>Genome- and Community-Level Interaction Insights into Carbon Utilization and Element Cycling Functions of Hydrothermarchaeota in Hydrothermal Sediment.</title>
        <authorList>
            <person name="Zhou Z."/>
            <person name="Liu Y."/>
            <person name="Xu W."/>
            <person name="Pan J."/>
            <person name="Luo Z.H."/>
            <person name="Li M."/>
        </authorList>
    </citation>
    <scope>NUCLEOTIDE SEQUENCE [LARGE SCALE GENOMIC DNA]</scope>
    <source>
        <strain evidence="20">SpSt-339</strain>
    </source>
</reference>
<dbReference type="Pfam" id="PF00570">
    <property type="entry name" value="HRDC"/>
    <property type="match status" value="1"/>
</dbReference>
<dbReference type="InterPro" id="IPR010997">
    <property type="entry name" value="HRDC-like_sf"/>
</dbReference>
<dbReference type="PANTHER" id="PTHR13710:SF105">
    <property type="entry name" value="ATP-DEPENDENT DNA HELICASE Q1"/>
    <property type="match status" value="1"/>
</dbReference>
<evidence type="ECO:0000256" key="1">
    <source>
        <dbReference type="ARBA" id="ARBA00001946"/>
    </source>
</evidence>
<dbReference type="Pfam" id="PF16124">
    <property type="entry name" value="RecQ_Zn_bind"/>
    <property type="match status" value="1"/>
</dbReference>
<dbReference type="SUPFAM" id="SSF46785">
    <property type="entry name" value="Winged helix' DNA-binding domain"/>
    <property type="match status" value="1"/>
</dbReference>
<dbReference type="NCBIfam" id="TIGR01389">
    <property type="entry name" value="recQ"/>
    <property type="match status" value="1"/>
</dbReference>
<evidence type="ECO:0000259" key="18">
    <source>
        <dbReference type="PROSITE" id="PS51192"/>
    </source>
</evidence>
<keyword evidence="6" id="KW-0227">DNA damage</keyword>
<dbReference type="AlphaFoldDB" id="A0A7C2JYV0"/>
<dbReference type="InterPro" id="IPR036390">
    <property type="entry name" value="WH_DNA-bd_sf"/>
</dbReference>
<keyword evidence="11" id="KW-0238">DNA-binding</keyword>
<keyword evidence="14" id="KW-0413">Isomerase</keyword>
<evidence type="ECO:0000256" key="9">
    <source>
        <dbReference type="ARBA" id="ARBA00022833"/>
    </source>
</evidence>
<dbReference type="PROSITE" id="PS50967">
    <property type="entry name" value="HRDC"/>
    <property type="match status" value="1"/>
</dbReference>
<dbReference type="InterPro" id="IPR004589">
    <property type="entry name" value="DNA_helicase_ATP-dep_RecQ"/>
</dbReference>
<dbReference type="PROSITE" id="PS51192">
    <property type="entry name" value="HELICASE_ATP_BIND_1"/>
    <property type="match status" value="1"/>
</dbReference>
<dbReference type="GO" id="GO:0006281">
    <property type="term" value="P:DNA repair"/>
    <property type="evidence" value="ECO:0007669"/>
    <property type="project" value="UniProtKB-KW"/>
</dbReference>
<evidence type="ECO:0000256" key="8">
    <source>
        <dbReference type="ARBA" id="ARBA00022806"/>
    </source>
</evidence>